<protein>
    <recommendedName>
        <fullName evidence="1">Calmodulin</fullName>
    </recommendedName>
</protein>
<dbReference type="SUPFAM" id="SSF47473">
    <property type="entry name" value="EF-hand"/>
    <property type="match status" value="1"/>
</dbReference>
<accession>A0ABR2X5H8</accession>
<dbReference type="Proteomes" id="UP001465668">
    <property type="component" value="Unassembled WGS sequence"/>
</dbReference>
<dbReference type="InterPro" id="IPR011992">
    <property type="entry name" value="EF-hand-dom_pair"/>
</dbReference>
<keyword evidence="2" id="KW-0677">Repeat</keyword>
<evidence type="ECO:0000313" key="6">
    <source>
        <dbReference type="Proteomes" id="UP001465668"/>
    </source>
</evidence>
<keyword evidence="3" id="KW-0106">Calcium</keyword>
<gene>
    <name evidence="5" type="ORF">SCAR479_02281</name>
</gene>
<sequence>MDTNIRRLGEQAVAARPPRFFFCDESPGAQAGRLLKREDQARLLSSPPKRKVPPSAPKERQSKLAKEHNITAREEAEIKEAFALFSEPMDGEKEGVIPIGDVKRAMIALNIPPTRPELKEFLEILDPDGEGHASYEPFLAICALKLHQRDDDASGEAHAAEVDEAFALFTGSEGMETLTLGHLKRVAMTLKQDVDEELLRDMILEANYGAGVGKGVGRREFEEVMRRAGELAYHTWPLKFVVLGKAASGLEAAVDLTDEEEQQRIIILDCGDSSITWDSTSLRHDITGQRKIRRSKESWKKGDEPDIS</sequence>
<evidence type="ECO:0000256" key="1">
    <source>
        <dbReference type="ARBA" id="ARBA00020786"/>
    </source>
</evidence>
<keyword evidence="6" id="KW-1185">Reference proteome</keyword>
<evidence type="ECO:0000313" key="5">
    <source>
        <dbReference type="EMBL" id="KAK9769037.1"/>
    </source>
</evidence>
<evidence type="ECO:0000256" key="4">
    <source>
        <dbReference type="SAM" id="MobiDB-lite"/>
    </source>
</evidence>
<dbReference type="PANTHER" id="PTHR23048">
    <property type="entry name" value="MYOSIN LIGHT CHAIN 1, 3"/>
    <property type="match status" value="1"/>
</dbReference>
<feature type="compositionally biased region" description="Basic and acidic residues" evidence="4">
    <location>
        <begin position="57"/>
        <end position="66"/>
    </location>
</feature>
<comment type="caution">
    <text evidence="5">The sequence shown here is derived from an EMBL/GenBank/DDBJ whole genome shotgun (WGS) entry which is preliminary data.</text>
</comment>
<dbReference type="InterPro" id="IPR050230">
    <property type="entry name" value="CALM/Myosin/TropC-like"/>
</dbReference>
<dbReference type="Gene3D" id="1.10.238.10">
    <property type="entry name" value="EF-hand"/>
    <property type="match status" value="1"/>
</dbReference>
<dbReference type="EMBL" id="JARVKM010000251">
    <property type="protein sequence ID" value="KAK9769037.1"/>
    <property type="molecule type" value="Genomic_DNA"/>
</dbReference>
<proteinExistence type="predicted"/>
<name>A0ABR2X5H8_9PEZI</name>
<evidence type="ECO:0000256" key="3">
    <source>
        <dbReference type="ARBA" id="ARBA00022837"/>
    </source>
</evidence>
<evidence type="ECO:0000256" key="2">
    <source>
        <dbReference type="ARBA" id="ARBA00022737"/>
    </source>
</evidence>
<feature type="region of interest" description="Disordered" evidence="4">
    <location>
        <begin position="31"/>
        <end position="66"/>
    </location>
</feature>
<reference evidence="5 6" key="1">
    <citation type="submission" date="2024-02" db="EMBL/GenBank/DDBJ databases">
        <title>First draft genome assembly of two strains of Seiridium cardinale.</title>
        <authorList>
            <person name="Emiliani G."/>
            <person name="Scali E."/>
        </authorList>
    </citation>
    <scope>NUCLEOTIDE SEQUENCE [LARGE SCALE GENOMIC DNA]</scope>
    <source>
        <strain evidence="5 6">BM-138-000479</strain>
    </source>
</reference>
<organism evidence="5 6">
    <name type="scientific">Seiridium cardinale</name>
    <dbReference type="NCBI Taxonomy" id="138064"/>
    <lineage>
        <taxon>Eukaryota</taxon>
        <taxon>Fungi</taxon>
        <taxon>Dikarya</taxon>
        <taxon>Ascomycota</taxon>
        <taxon>Pezizomycotina</taxon>
        <taxon>Sordariomycetes</taxon>
        <taxon>Xylariomycetidae</taxon>
        <taxon>Amphisphaeriales</taxon>
        <taxon>Sporocadaceae</taxon>
        <taxon>Seiridium</taxon>
    </lineage>
</organism>
<dbReference type="PANTHER" id="PTHR23048:SF59">
    <property type="entry name" value="EF-HAND SUPERFAMILY PROTEIN"/>
    <property type="match status" value="1"/>
</dbReference>